<name>A0AAW0E530_9AGAR</name>
<accession>A0AAW0E530</accession>
<protein>
    <recommendedName>
        <fullName evidence="4">Transposase Tc1-like domain-containing protein</fullName>
    </recommendedName>
</protein>
<organism evidence="2 3">
    <name type="scientific">Favolaschia claudopus</name>
    <dbReference type="NCBI Taxonomy" id="2862362"/>
    <lineage>
        <taxon>Eukaryota</taxon>
        <taxon>Fungi</taxon>
        <taxon>Dikarya</taxon>
        <taxon>Basidiomycota</taxon>
        <taxon>Agaricomycotina</taxon>
        <taxon>Agaricomycetes</taxon>
        <taxon>Agaricomycetidae</taxon>
        <taxon>Agaricales</taxon>
        <taxon>Marasmiineae</taxon>
        <taxon>Mycenaceae</taxon>
        <taxon>Favolaschia</taxon>
    </lineage>
</organism>
<dbReference type="InterPro" id="IPR036397">
    <property type="entry name" value="RNaseH_sf"/>
</dbReference>
<evidence type="ECO:0000313" key="3">
    <source>
        <dbReference type="Proteomes" id="UP001362999"/>
    </source>
</evidence>
<comment type="caution">
    <text evidence="2">The sequence shown here is derived from an EMBL/GenBank/DDBJ whole genome shotgun (WGS) entry which is preliminary data.</text>
</comment>
<evidence type="ECO:0008006" key="4">
    <source>
        <dbReference type="Google" id="ProtNLM"/>
    </source>
</evidence>
<dbReference type="Gene3D" id="3.30.420.10">
    <property type="entry name" value="Ribonuclease H-like superfamily/Ribonuclease H"/>
    <property type="match status" value="1"/>
</dbReference>
<keyword evidence="3" id="KW-1185">Reference proteome</keyword>
<dbReference type="EMBL" id="JAWWNJ010000204">
    <property type="protein sequence ID" value="KAK6971802.1"/>
    <property type="molecule type" value="Genomic_DNA"/>
</dbReference>
<sequence length="263" mass="29768">MPRDQPQTPQRAPGAIYDPPTKRAKALILHDDTGLSYKTICERSPFKNIQPRTLARNCRLVKDHGGNCYYDGRRGNSGRKRVISDEQLQEAEERLVSGELNDGEDVRREMFPDVRPRTVRNSLARFGLLGFVQRKKPNLLPRQIARRGGVCGCKDWTLGDTFARGVLINSDESKIELAVSDGRRYVRRRRGQDALAPRSVQGMEAHGRKGVRVNVWGAIHPLGVSKLIRIDGTLNAEFAYNDSDRVPERRYVPLQHSCSRQQA</sequence>
<gene>
    <name evidence="2" type="ORF">R3P38DRAFT_2758737</name>
    <name evidence="1" type="ORF">R3P38DRAFT_2813453</name>
</gene>
<dbReference type="Proteomes" id="UP001362999">
    <property type="component" value="Unassembled WGS sequence"/>
</dbReference>
<evidence type="ECO:0000313" key="2">
    <source>
        <dbReference type="EMBL" id="KAK7059260.1"/>
    </source>
</evidence>
<dbReference type="GO" id="GO:0003676">
    <property type="term" value="F:nucleic acid binding"/>
    <property type="evidence" value="ECO:0007669"/>
    <property type="project" value="InterPro"/>
</dbReference>
<reference evidence="2 3" key="1">
    <citation type="journal article" date="2024" name="J Genomics">
        <title>Draft genome sequencing and assembly of Favolaschia claudopus CIRM-BRFM 2984 isolated from oak limbs.</title>
        <authorList>
            <person name="Navarro D."/>
            <person name="Drula E."/>
            <person name="Chaduli D."/>
            <person name="Cazenave R."/>
            <person name="Ahrendt S."/>
            <person name="Wang J."/>
            <person name="Lipzen A."/>
            <person name="Daum C."/>
            <person name="Barry K."/>
            <person name="Grigoriev I.V."/>
            <person name="Favel A."/>
            <person name="Rosso M.N."/>
            <person name="Martin F."/>
        </authorList>
    </citation>
    <scope>NUCLEOTIDE SEQUENCE [LARGE SCALE GENOMIC DNA]</scope>
    <source>
        <strain evidence="2 3">CIRM-BRFM 2984</strain>
    </source>
</reference>
<dbReference type="EMBL" id="JAWWNJ010000003">
    <property type="protein sequence ID" value="KAK7059260.1"/>
    <property type="molecule type" value="Genomic_DNA"/>
</dbReference>
<evidence type="ECO:0000313" key="1">
    <source>
        <dbReference type="EMBL" id="KAK6971802.1"/>
    </source>
</evidence>
<proteinExistence type="predicted"/>
<dbReference type="AlphaFoldDB" id="A0AAW0E530"/>